<feature type="domain" description="4Fe-4S ferredoxin-type" evidence="4">
    <location>
        <begin position="246"/>
        <end position="278"/>
    </location>
</feature>
<keyword evidence="3" id="KW-0411">Iron-sulfur</keyword>
<sequence length="374" mass="43739">MAYAVKFFKLQRKMIPVIKFQKLFLGGYMAYTDYLIKKDEAKDLFEILKSKYTIFAPKRIVNGGRYCEMDAIMYENVQSFDEIEYKEKSTYSAKEALLPMTENLFYFTEDDYTETKEPYKKEVLVFARACDINAIKHLDDIFIKNGPFEDMFYQRRKNKVHYALLECQSDIDEHCFCVSCDANKTDNYTYAFRFNEDGSMNIKAEDDLDLSVFSNEKFDLKFPEENELKVTFPEIKDDREANIIANSDIWNEYNSRCIGCGSCTTSCSTCTCFTTRDVTYTLNRRVGERRRTNASCMTKDFDLVAGGGHFRNQLKERYRYKIMHKIYAHNKRFGDGPMCVGCGRCSAHCPQLISYPETINKVNKELEKVRSEVK</sequence>
<dbReference type="InterPro" id="IPR017900">
    <property type="entry name" value="4Fe4S_Fe_S_CS"/>
</dbReference>
<comment type="caution">
    <text evidence="5">The sequence shown here is derived from an EMBL/GenBank/DDBJ whole genome shotgun (WGS) entry which is preliminary data.</text>
</comment>
<name>B6W7B6_9FIRM</name>
<evidence type="ECO:0000256" key="3">
    <source>
        <dbReference type="ARBA" id="ARBA00023014"/>
    </source>
</evidence>
<dbReference type="Proteomes" id="UP000005451">
    <property type="component" value="Unassembled WGS sequence"/>
</dbReference>
<evidence type="ECO:0000256" key="1">
    <source>
        <dbReference type="ARBA" id="ARBA00022723"/>
    </source>
</evidence>
<dbReference type="PANTHER" id="PTHR40447:SF1">
    <property type="entry name" value="ANAEROBIC SULFITE REDUCTASE SUBUNIT A"/>
    <property type="match status" value="1"/>
</dbReference>
<keyword evidence="2" id="KW-0408">Iron</keyword>
<dbReference type="PROSITE" id="PS51379">
    <property type="entry name" value="4FE4S_FER_2"/>
    <property type="match status" value="2"/>
</dbReference>
<evidence type="ECO:0000313" key="6">
    <source>
        <dbReference type="Proteomes" id="UP000005451"/>
    </source>
</evidence>
<feature type="domain" description="4Fe-4S ferredoxin-type" evidence="4">
    <location>
        <begin position="330"/>
        <end position="358"/>
    </location>
</feature>
<dbReference type="GO" id="GO:0051536">
    <property type="term" value="F:iron-sulfur cluster binding"/>
    <property type="evidence" value="ECO:0007669"/>
    <property type="project" value="UniProtKB-KW"/>
</dbReference>
<dbReference type="Pfam" id="PF17179">
    <property type="entry name" value="Fer4_22"/>
    <property type="match status" value="1"/>
</dbReference>
<dbReference type="PROSITE" id="PS00198">
    <property type="entry name" value="4FE4S_FER_1"/>
    <property type="match status" value="1"/>
</dbReference>
<dbReference type="InterPro" id="IPR014259">
    <property type="entry name" value="Sulphite_reductase_A"/>
</dbReference>
<gene>
    <name evidence="5" type="ORF">ANHYDRO_00462</name>
</gene>
<dbReference type="NCBIfam" id="TIGR02910">
    <property type="entry name" value="sulfite_red_A"/>
    <property type="match status" value="1"/>
</dbReference>
<dbReference type="eggNOG" id="COG1139">
    <property type="taxonomic scope" value="Bacteria"/>
</dbReference>
<accession>B6W7B6</accession>
<evidence type="ECO:0000256" key="2">
    <source>
        <dbReference type="ARBA" id="ARBA00023004"/>
    </source>
</evidence>
<evidence type="ECO:0000259" key="4">
    <source>
        <dbReference type="PROSITE" id="PS51379"/>
    </source>
</evidence>
<organism evidence="5 6">
    <name type="scientific">Anaerococcus hydrogenalis DSM 7454</name>
    <dbReference type="NCBI Taxonomy" id="561177"/>
    <lineage>
        <taxon>Bacteria</taxon>
        <taxon>Bacillati</taxon>
        <taxon>Bacillota</taxon>
        <taxon>Tissierellia</taxon>
        <taxon>Tissierellales</taxon>
        <taxon>Peptoniphilaceae</taxon>
        <taxon>Anaerococcus</taxon>
    </lineage>
</organism>
<dbReference type="AlphaFoldDB" id="B6W7B6"/>
<dbReference type="InterPro" id="IPR017896">
    <property type="entry name" value="4Fe4S_Fe-S-bd"/>
</dbReference>
<dbReference type="SUPFAM" id="SSF46548">
    <property type="entry name" value="alpha-helical ferredoxin"/>
    <property type="match status" value="1"/>
</dbReference>
<dbReference type="GO" id="GO:0046872">
    <property type="term" value="F:metal ion binding"/>
    <property type="evidence" value="ECO:0007669"/>
    <property type="project" value="UniProtKB-KW"/>
</dbReference>
<reference evidence="5 6" key="2">
    <citation type="submission" date="2008-10" db="EMBL/GenBank/DDBJ databases">
        <title>Draft genome sequence of Anaerococcus hydrogenalis (DSM 7454).</title>
        <authorList>
            <person name="Sudarsanam P."/>
            <person name="Ley R."/>
            <person name="Guruge J."/>
            <person name="Turnbaugh P.J."/>
            <person name="Mahowald M."/>
            <person name="Liep D."/>
            <person name="Gordon J."/>
        </authorList>
    </citation>
    <scope>NUCLEOTIDE SEQUENCE [LARGE SCALE GENOMIC DNA]</scope>
    <source>
        <strain evidence="5 6">DSM 7454</strain>
    </source>
</reference>
<evidence type="ECO:0000313" key="5">
    <source>
        <dbReference type="EMBL" id="EEB36659.1"/>
    </source>
</evidence>
<protein>
    <submittedName>
        <fullName evidence="5">Putative sulfite reductase, subunit A</fullName>
    </submittedName>
</protein>
<dbReference type="STRING" id="561177.ANHYDRO_00462"/>
<reference evidence="5 6" key="1">
    <citation type="submission" date="2008-09" db="EMBL/GenBank/DDBJ databases">
        <authorList>
            <person name="Fulton L."/>
            <person name="Clifton S."/>
            <person name="Fulton B."/>
            <person name="Xu J."/>
            <person name="Minx P."/>
            <person name="Pepin K.H."/>
            <person name="Johnson M."/>
            <person name="Thiruvilangam P."/>
            <person name="Bhonagiri V."/>
            <person name="Nash W.E."/>
            <person name="Mardis E.R."/>
            <person name="Wilson R.K."/>
        </authorList>
    </citation>
    <scope>NUCLEOTIDE SEQUENCE [LARGE SCALE GENOMIC DNA]</scope>
    <source>
        <strain evidence="5 6">DSM 7454</strain>
    </source>
</reference>
<dbReference type="PANTHER" id="PTHR40447">
    <property type="entry name" value="ANAEROBIC SULFITE REDUCTASE SUBUNIT A"/>
    <property type="match status" value="1"/>
</dbReference>
<proteinExistence type="predicted"/>
<keyword evidence="1" id="KW-0479">Metal-binding</keyword>
<dbReference type="EMBL" id="ABXA01000012">
    <property type="protein sequence ID" value="EEB36659.1"/>
    <property type="molecule type" value="Genomic_DNA"/>
</dbReference>